<gene>
    <name evidence="1" type="ORF">SDC9_73017</name>
</gene>
<protein>
    <submittedName>
        <fullName evidence="1">Uncharacterized protein</fullName>
    </submittedName>
</protein>
<comment type="caution">
    <text evidence="1">The sequence shown here is derived from an EMBL/GenBank/DDBJ whole genome shotgun (WGS) entry which is preliminary data.</text>
</comment>
<proteinExistence type="predicted"/>
<reference evidence="1" key="1">
    <citation type="submission" date="2019-08" db="EMBL/GenBank/DDBJ databases">
        <authorList>
            <person name="Kucharzyk K."/>
            <person name="Murdoch R.W."/>
            <person name="Higgins S."/>
            <person name="Loffler F."/>
        </authorList>
    </citation>
    <scope>NUCLEOTIDE SEQUENCE</scope>
</reference>
<evidence type="ECO:0000313" key="1">
    <source>
        <dbReference type="EMBL" id="MPM26513.1"/>
    </source>
</evidence>
<dbReference type="AlphaFoldDB" id="A0A644YJ43"/>
<name>A0A644YJ43_9ZZZZ</name>
<organism evidence="1">
    <name type="scientific">bioreactor metagenome</name>
    <dbReference type="NCBI Taxonomy" id="1076179"/>
    <lineage>
        <taxon>unclassified sequences</taxon>
        <taxon>metagenomes</taxon>
        <taxon>ecological metagenomes</taxon>
    </lineage>
</organism>
<sequence length="97" mass="11364">MKNLIVLYVQNFKRIEDYSSLSALDKLEQLVISGPILGKTHIKDLEFLLEMQSLISVWLLNTACRKKYTNDELKRLRISLPILYDIYGCIWGNKNIF</sequence>
<accession>A0A644YJ43</accession>
<dbReference type="EMBL" id="VSSQ01004753">
    <property type="protein sequence ID" value="MPM26513.1"/>
    <property type="molecule type" value="Genomic_DNA"/>
</dbReference>